<dbReference type="InterPro" id="IPR033932">
    <property type="entry name" value="YtcJ-like"/>
</dbReference>
<gene>
    <name evidence="3" type="ORF">FQY83_15215</name>
</gene>
<dbReference type="InterPro" id="IPR013108">
    <property type="entry name" value="Amidohydro_3"/>
</dbReference>
<dbReference type="SUPFAM" id="SSF51338">
    <property type="entry name" value="Composite domain of metallo-dependent hydrolases"/>
    <property type="match status" value="1"/>
</dbReference>
<dbReference type="EMBL" id="VOHK01000006">
    <property type="protein sequence ID" value="TWT18716.1"/>
    <property type="molecule type" value="Genomic_DNA"/>
</dbReference>
<dbReference type="RefSeq" id="WP_146388819.1">
    <property type="nucleotide sequence ID" value="NZ_VOHK01000006.1"/>
</dbReference>
<dbReference type="Gene3D" id="2.30.40.10">
    <property type="entry name" value="Urease, subunit C, domain 1"/>
    <property type="match status" value="1"/>
</dbReference>
<dbReference type="SUPFAM" id="SSF51556">
    <property type="entry name" value="Metallo-dependent hydrolases"/>
    <property type="match status" value="1"/>
</dbReference>
<name>A0A5C5TYC8_9GAMM</name>
<comment type="caution">
    <text evidence="3">The sequence shown here is derived from an EMBL/GenBank/DDBJ whole genome shotgun (WGS) entry which is preliminary data.</text>
</comment>
<dbReference type="Pfam" id="PF07969">
    <property type="entry name" value="Amidohydro_3"/>
    <property type="match status" value="1"/>
</dbReference>
<feature type="chain" id="PRO_5022831500" evidence="1">
    <location>
        <begin position="37"/>
        <end position="589"/>
    </location>
</feature>
<keyword evidence="4" id="KW-1185">Reference proteome</keyword>
<reference evidence="3 4" key="1">
    <citation type="journal article" date="2008" name="Int. J. Syst. Evol. Microbiol.">
        <title>Luteimonas marina sp. nov., isolated from seawater.</title>
        <authorList>
            <person name="Baik K.S."/>
            <person name="Park S.C."/>
            <person name="Kim M.S."/>
            <person name="Kim E.M."/>
            <person name="Park C."/>
            <person name="Chun J."/>
            <person name="Seong C.N."/>
        </authorList>
    </citation>
    <scope>NUCLEOTIDE SEQUENCE [LARGE SCALE GENOMIC DNA]</scope>
    <source>
        <strain evidence="3 4">FR1330</strain>
    </source>
</reference>
<evidence type="ECO:0000313" key="3">
    <source>
        <dbReference type="EMBL" id="TWT18716.1"/>
    </source>
</evidence>
<dbReference type="InterPro" id="IPR011059">
    <property type="entry name" value="Metal-dep_hydrolase_composite"/>
</dbReference>
<dbReference type="Proteomes" id="UP000319980">
    <property type="component" value="Unassembled WGS sequence"/>
</dbReference>
<dbReference type="Gene3D" id="3.10.310.70">
    <property type="match status" value="1"/>
</dbReference>
<dbReference type="GO" id="GO:0016810">
    <property type="term" value="F:hydrolase activity, acting on carbon-nitrogen (but not peptide) bonds"/>
    <property type="evidence" value="ECO:0007669"/>
    <property type="project" value="InterPro"/>
</dbReference>
<dbReference type="InterPro" id="IPR032466">
    <property type="entry name" value="Metal_Hydrolase"/>
</dbReference>
<protein>
    <submittedName>
        <fullName evidence="3">Amidohydrolase</fullName>
    </submittedName>
</protein>
<evidence type="ECO:0000259" key="2">
    <source>
        <dbReference type="Pfam" id="PF07969"/>
    </source>
</evidence>
<proteinExistence type="predicted"/>
<evidence type="ECO:0000256" key="1">
    <source>
        <dbReference type="SAM" id="SignalP"/>
    </source>
</evidence>
<dbReference type="OrthoDB" id="9766983at2"/>
<feature type="domain" description="Amidohydrolase 3" evidence="2">
    <location>
        <begin position="91"/>
        <end position="586"/>
    </location>
</feature>
<dbReference type="AlphaFoldDB" id="A0A5C5TYC8"/>
<accession>A0A5C5TYC8</accession>
<dbReference type="PANTHER" id="PTHR22642">
    <property type="entry name" value="IMIDAZOLONEPROPIONASE"/>
    <property type="match status" value="1"/>
</dbReference>
<organism evidence="3 4">
    <name type="scientific">Luteimonas marina</name>
    <dbReference type="NCBI Taxonomy" id="488485"/>
    <lineage>
        <taxon>Bacteria</taxon>
        <taxon>Pseudomonadati</taxon>
        <taxon>Pseudomonadota</taxon>
        <taxon>Gammaproteobacteria</taxon>
        <taxon>Lysobacterales</taxon>
        <taxon>Lysobacteraceae</taxon>
        <taxon>Luteimonas</taxon>
    </lineage>
</organism>
<keyword evidence="1" id="KW-0732">Signal</keyword>
<evidence type="ECO:0000313" key="4">
    <source>
        <dbReference type="Proteomes" id="UP000319980"/>
    </source>
</evidence>
<dbReference type="PANTHER" id="PTHR22642:SF2">
    <property type="entry name" value="PROTEIN LONG AFTER FAR-RED 3"/>
    <property type="match status" value="1"/>
</dbReference>
<dbReference type="Gene3D" id="3.20.20.140">
    <property type="entry name" value="Metal-dependent hydrolases"/>
    <property type="match status" value="1"/>
</dbReference>
<dbReference type="CDD" id="cd01300">
    <property type="entry name" value="YtcJ_like"/>
    <property type="match status" value="1"/>
</dbReference>
<sequence length="589" mass="64651">MQKTTVTLPDCISFVFSARARRLLAGFLVAAGAAGAAQGQVGAADLVLHNGKIWTVDEANPQAEAVAVRGERIIAVGTSREILALKGPSTRVVDLEGRRVLPGFNDAHTHFENATEWFYRVNLHDVNDQAEFDRRLAEAVARVPEGFWITGGDWATAGGFEPELEAIDRIAPRHPVLLRNSDREFFANSMALRHVRLDKRAPDPRGGRYGRDPTSGDLSGMLYGTAGDNVQAMLPPISLEQKLVSARNLMRQLNGVGITSVSDISRIDAMSQRQTYHTHVERSFSDIGIFQALRDRGELTVRVFAMLPLTVWREAREEKLFPGSGDAMIRFGTLKALADASLMHEPFANRPGYAGGWSFRVRDEAELRRDILDADGAGFDLGVHVLGDRAVQFLTDAYADAIAANGPRDRRLRVIHAWYATPEDLARIGAMGMIVDVTPSHLSHEWKQLDASLGPSRVAGAHAWRTLIDHGAVLNIVSDMPGGFVKGNMSPFNPFENIYYAVTRQDMDGLPEGGWRGDQRLTLAEAVRAYTLNPAYSAREDGLKGSITVGKLADMVVVSQDIFSIEPRELLNVEAIMTVMGGVIVHERK</sequence>
<keyword evidence="3" id="KW-0378">Hydrolase</keyword>
<feature type="signal peptide" evidence="1">
    <location>
        <begin position="1"/>
        <end position="36"/>
    </location>
</feature>